<name>A0A3B0YG51_9ZZZZ</name>
<gene>
    <name evidence="1" type="ORF">MNBD_GAMMA15-936</name>
</gene>
<organism evidence="1">
    <name type="scientific">hydrothermal vent metagenome</name>
    <dbReference type="NCBI Taxonomy" id="652676"/>
    <lineage>
        <taxon>unclassified sequences</taxon>
        <taxon>metagenomes</taxon>
        <taxon>ecological metagenomes</taxon>
    </lineage>
</organism>
<sequence length="67" mass="7815">MKAPLELPEWGNWLAQDAGGDWWVYEIEPQEYHQGWYENELGRHEKVAAGFANPEWRKTLGRVDGNS</sequence>
<dbReference type="EMBL" id="UOFN01000050">
    <property type="protein sequence ID" value="VAW75700.1"/>
    <property type="molecule type" value="Genomic_DNA"/>
</dbReference>
<reference evidence="1" key="1">
    <citation type="submission" date="2018-06" db="EMBL/GenBank/DDBJ databases">
        <authorList>
            <person name="Zhirakovskaya E."/>
        </authorList>
    </citation>
    <scope>NUCLEOTIDE SEQUENCE</scope>
</reference>
<evidence type="ECO:0000313" key="1">
    <source>
        <dbReference type="EMBL" id="VAW75700.1"/>
    </source>
</evidence>
<protein>
    <submittedName>
        <fullName evidence="1">Uncharacterized protein</fullName>
    </submittedName>
</protein>
<dbReference type="AlphaFoldDB" id="A0A3B0YG51"/>
<proteinExistence type="predicted"/>
<accession>A0A3B0YG51</accession>